<evidence type="ECO:0000256" key="1">
    <source>
        <dbReference type="SAM" id="MobiDB-lite"/>
    </source>
</evidence>
<dbReference type="Proteomes" id="UP000298663">
    <property type="component" value="Unassembled WGS sequence"/>
</dbReference>
<evidence type="ECO:0000256" key="2">
    <source>
        <dbReference type="SAM" id="SignalP"/>
    </source>
</evidence>
<keyword evidence="2" id="KW-0732">Signal</keyword>
<keyword evidence="4" id="KW-1185">Reference proteome</keyword>
<organism evidence="3 4">
    <name type="scientific">Steinernema carpocapsae</name>
    <name type="common">Entomopathogenic nematode</name>
    <dbReference type="NCBI Taxonomy" id="34508"/>
    <lineage>
        <taxon>Eukaryota</taxon>
        <taxon>Metazoa</taxon>
        <taxon>Ecdysozoa</taxon>
        <taxon>Nematoda</taxon>
        <taxon>Chromadorea</taxon>
        <taxon>Rhabditida</taxon>
        <taxon>Tylenchina</taxon>
        <taxon>Panagrolaimomorpha</taxon>
        <taxon>Strongyloidoidea</taxon>
        <taxon>Steinernematidae</taxon>
        <taxon>Steinernema</taxon>
    </lineage>
</organism>
<feature type="signal peptide" evidence="2">
    <location>
        <begin position="1"/>
        <end position="17"/>
    </location>
</feature>
<gene>
    <name evidence="3" type="ORF">L596_005391</name>
</gene>
<accession>A0A4U8UYW0</accession>
<name>A0A4U8UYW0_STECR</name>
<sequence>MLTVFVFLAVLVGLGATSPIYWYDMEKQLLYSFEDPDFFRFNTYVSDSKNQPIYDITRAKKSVQQQRVEDEDRENQTEELNDYLDSLDVRV</sequence>
<dbReference type="OrthoDB" id="10402877at2759"/>
<reference evidence="3 4" key="2">
    <citation type="journal article" date="2019" name="G3 (Bethesda)">
        <title>Hybrid Assembly of the Genome of the Entomopathogenic Nematode Steinernema carpocapsae Identifies the X-Chromosome.</title>
        <authorList>
            <person name="Serra L."/>
            <person name="Macchietto M."/>
            <person name="Macias-Munoz A."/>
            <person name="McGill C.J."/>
            <person name="Rodriguez I.M."/>
            <person name="Rodriguez B."/>
            <person name="Murad R."/>
            <person name="Mortazavi A."/>
        </authorList>
    </citation>
    <scope>NUCLEOTIDE SEQUENCE [LARGE SCALE GENOMIC DNA]</scope>
    <source>
        <strain evidence="3 4">ALL</strain>
    </source>
</reference>
<feature type="region of interest" description="Disordered" evidence="1">
    <location>
        <begin position="64"/>
        <end position="91"/>
    </location>
</feature>
<dbReference type="AlphaFoldDB" id="A0A4U8UYW0"/>
<comment type="caution">
    <text evidence="3">The sequence shown here is derived from an EMBL/GenBank/DDBJ whole genome shotgun (WGS) entry which is preliminary data.</text>
</comment>
<proteinExistence type="predicted"/>
<dbReference type="EMBL" id="AZBU02000001">
    <property type="protein sequence ID" value="TMS38736.1"/>
    <property type="molecule type" value="Genomic_DNA"/>
</dbReference>
<reference evidence="3 4" key="1">
    <citation type="journal article" date="2015" name="Genome Biol.">
        <title>Comparative genomics of Steinernema reveals deeply conserved gene regulatory networks.</title>
        <authorList>
            <person name="Dillman A.R."/>
            <person name="Macchietto M."/>
            <person name="Porter C.F."/>
            <person name="Rogers A."/>
            <person name="Williams B."/>
            <person name="Antoshechkin I."/>
            <person name="Lee M.M."/>
            <person name="Goodwin Z."/>
            <person name="Lu X."/>
            <person name="Lewis E.E."/>
            <person name="Goodrich-Blair H."/>
            <person name="Stock S.P."/>
            <person name="Adams B.J."/>
            <person name="Sternberg P.W."/>
            <person name="Mortazavi A."/>
        </authorList>
    </citation>
    <scope>NUCLEOTIDE SEQUENCE [LARGE SCALE GENOMIC DNA]</scope>
    <source>
        <strain evidence="3 4">ALL</strain>
    </source>
</reference>
<evidence type="ECO:0000313" key="4">
    <source>
        <dbReference type="Proteomes" id="UP000298663"/>
    </source>
</evidence>
<feature type="chain" id="PRO_5020910564" evidence="2">
    <location>
        <begin position="18"/>
        <end position="91"/>
    </location>
</feature>
<feature type="compositionally biased region" description="Basic and acidic residues" evidence="1">
    <location>
        <begin position="67"/>
        <end position="76"/>
    </location>
</feature>
<evidence type="ECO:0000313" key="3">
    <source>
        <dbReference type="EMBL" id="TMS38736.1"/>
    </source>
</evidence>
<protein>
    <submittedName>
        <fullName evidence="3">Uncharacterized protein</fullName>
    </submittedName>
</protein>